<evidence type="ECO:0000313" key="7">
    <source>
        <dbReference type="Proteomes" id="UP000287352"/>
    </source>
</evidence>
<dbReference type="PROSITE" id="PS50893">
    <property type="entry name" value="ABC_TRANSPORTER_2"/>
    <property type="match status" value="1"/>
</dbReference>
<name>A0A402A4E9_9CHLR</name>
<evidence type="ECO:0000256" key="1">
    <source>
        <dbReference type="ARBA" id="ARBA00005417"/>
    </source>
</evidence>
<accession>A0A402A4E9</accession>
<sequence>MLQIEHVSKQYTRKRLALNNLSLHLDAGIWGLIGPNGAGKTTLLRILATQLIPSQGRILWREKDIFNHPYALRQELGYLPQDFGGYSHLTAYEFVQIIGELKGLHGQKLKKQIEELLEIVHLSADAHQRLKSFSGGMLRRVGIAQMLLGDPHLLLLDEPTVGLDPKERVLFRELISSLAEERIVLISSHIISDIEAMATNVIVLNKGQLCWNDTTLALQAHASNSIWAISIDTQGFEKLRTQYQISTVVRRQQQVEARLVASHQPHHLAVPVEPSLEEAYLYLLHEEG</sequence>
<organism evidence="6 7">
    <name type="scientific">Tengunoibacter tsumagoiensis</name>
    <dbReference type="NCBI Taxonomy" id="2014871"/>
    <lineage>
        <taxon>Bacteria</taxon>
        <taxon>Bacillati</taxon>
        <taxon>Chloroflexota</taxon>
        <taxon>Ktedonobacteria</taxon>
        <taxon>Ktedonobacterales</taxon>
        <taxon>Dictyobacteraceae</taxon>
        <taxon>Tengunoibacter</taxon>
    </lineage>
</organism>
<dbReference type="AlphaFoldDB" id="A0A402A4E9"/>
<feature type="domain" description="ABC transporter" evidence="5">
    <location>
        <begin position="2"/>
        <end position="231"/>
    </location>
</feature>
<dbReference type="SUPFAM" id="SSF52540">
    <property type="entry name" value="P-loop containing nucleoside triphosphate hydrolases"/>
    <property type="match status" value="1"/>
</dbReference>
<comment type="caution">
    <text evidence="6">The sequence shown here is derived from an EMBL/GenBank/DDBJ whole genome shotgun (WGS) entry which is preliminary data.</text>
</comment>
<dbReference type="Proteomes" id="UP000287352">
    <property type="component" value="Unassembled WGS sequence"/>
</dbReference>
<evidence type="ECO:0000313" key="6">
    <source>
        <dbReference type="EMBL" id="GCE13875.1"/>
    </source>
</evidence>
<dbReference type="InterPro" id="IPR003439">
    <property type="entry name" value="ABC_transporter-like_ATP-bd"/>
</dbReference>
<dbReference type="OrthoDB" id="148995at2"/>
<reference evidence="7" key="1">
    <citation type="submission" date="2018-12" db="EMBL/GenBank/DDBJ databases">
        <title>Tengunoibacter tsumagoiensis gen. nov., sp. nov., Dictyobacter kobayashii sp. nov., D. alpinus sp. nov., and D. joshuensis sp. nov. and description of Dictyobacteraceae fam. nov. within the order Ktedonobacterales isolated from Tengu-no-mugimeshi.</title>
        <authorList>
            <person name="Wang C.M."/>
            <person name="Zheng Y."/>
            <person name="Sakai Y."/>
            <person name="Toyoda A."/>
            <person name="Minakuchi Y."/>
            <person name="Abe K."/>
            <person name="Yokota A."/>
            <person name="Yabe S."/>
        </authorList>
    </citation>
    <scope>NUCLEOTIDE SEQUENCE [LARGE SCALE GENOMIC DNA]</scope>
    <source>
        <strain evidence="7">Uno3</strain>
    </source>
</reference>
<dbReference type="PROSITE" id="PS00211">
    <property type="entry name" value="ABC_TRANSPORTER_1"/>
    <property type="match status" value="1"/>
</dbReference>
<dbReference type="InterPro" id="IPR017871">
    <property type="entry name" value="ABC_transporter-like_CS"/>
</dbReference>
<dbReference type="PANTHER" id="PTHR43335:SF2">
    <property type="entry name" value="ABC TRANSPORTER, ATP-BINDING PROTEIN"/>
    <property type="match status" value="1"/>
</dbReference>
<dbReference type="SMART" id="SM00382">
    <property type="entry name" value="AAA"/>
    <property type="match status" value="1"/>
</dbReference>
<evidence type="ECO:0000256" key="4">
    <source>
        <dbReference type="ARBA" id="ARBA00022840"/>
    </source>
</evidence>
<dbReference type="EMBL" id="BIFR01000001">
    <property type="protein sequence ID" value="GCE13875.1"/>
    <property type="molecule type" value="Genomic_DNA"/>
</dbReference>
<dbReference type="RefSeq" id="WP_126581368.1">
    <property type="nucleotide sequence ID" value="NZ_BIFR01000001.1"/>
</dbReference>
<keyword evidence="2" id="KW-0813">Transport</keyword>
<dbReference type="Gene3D" id="3.40.50.300">
    <property type="entry name" value="P-loop containing nucleotide triphosphate hydrolases"/>
    <property type="match status" value="1"/>
</dbReference>
<dbReference type="PANTHER" id="PTHR43335">
    <property type="entry name" value="ABC TRANSPORTER, ATP-BINDING PROTEIN"/>
    <property type="match status" value="1"/>
</dbReference>
<keyword evidence="4 6" id="KW-0067">ATP-binding</keyword>
<proteinExistence type="inferred from homology"/>
<evidence type="ECO:0000259" key="5">
    <source>
        <dbReference type="PROSITE" id="PS50893"/>
    </source>
</evidence>
<evidence type="ECO:0000256" key="2">
    <source>
        <dbReference type="ARBA" id="ARBA00022448"/>
    </source>
</evidence>
<keyword evidence="7" id="KW-1185">Reference proteome</keyword>
<evidence type="ECO:0000256" key="3">
    <source>
        <dbReference type="ARBA" id="ARBA00022741"/>
    </source>
</evidence>
<keyword evidence="3" id="KW-0547">Nucleotide-binding</keyword>
<protein>
    <submittedName>
        <fullName evidence="6">ABC transporter ATP-binding protein</fullName>
    </submittedName>
</protein>
<dbReference type="GO" id="GO:0005524">
    <property type="term" value="F:ATP binding"/>
    <property type="evidence" value="ECO:0007669"/>
    <property type="project" value="UniProtKB-KW"/>
</dbReference>
<dbReference type="GO" id="GO:0016887">
    <property type="term" value="F:ATP hydrolysis activity"/>
    <property type="evidence" value="ECO:0007669"/>
    <property type="project" value="InterPro"/>
</dbReference>
<dbReference type="Pfam" id="PF00005">
    <property type="entry name" value="ABC_tran"/>
    <property type="match status" value="1"/>
</dbReference>
<dbReference type="InterPro" id="IPR027417">
    <property type="entry name" value="P-loop_NTPase"/>
</dbReference>
<gene>
    <name evidence="6" type="ORF">KTT_37340</name>
</gene>
<dbReference type="InterPro" id="IPR003593">
    <property type="entry name" value="AAA+_ATPase"/>
</dbReference>
<comment type="similarity">
    <text evidence="1">Belongs to the ABC transporter superfamily.</text>
</comment>